<dbReference type="InterPro" id="IPR003377">
    <property type="entry name" value="Cornichon"/>
</dbReference>
<dbReference type="EMBL" id="CP002174">
    <property type="protein sequence ID" value="AEA38999.1"/>
    <property type="molecule type" value="Genomic_DNA"/>
</dbReference>
<dbReference type="Proteomes" id="UP000243423">
    <property type="component" value="Nucleomorph 3"/>
</dbReference>
<accession>F2HI75</accession>
<dbReference type="GO" id="GO:0016192">
    <property type="term" value="P:vesicle-mediated transport"/>
    <property type="evidence" value="ECO:0007669"/>
    <property type="project" value="InterPro"/>
</dbReference>
<geneLocation type="nucleomorph" evidence="2"/>
<dbReference type="GeneID" id="10447407"/>
<keyword evidence="1" id="KW-0472">Membrane</keyword>
<keyword evidence="2" id="KW-0542">Nucleomorph</keyword>
<proteinExistence type="predicted"/>
<protein>
    <submittedName>
        <fullName evidence="2">Uncharacterized protein</fullName>
    </submittedName>
</protein>
<name>F2HI75_9CRYP</name>
<reference evidence="2 3" key="1">
    <citation type="journal article" date="2011" name="Genome Biol. Evol.">
        <title>Complete nucleomorph genome sequence of the nonphotosynthetic alga Cryptomonas paramecium reveals a core nucleomorph gene set.</title>
        <authorList>
            <person name="Tanifuji G."/>
            <person name="Onodera N.T."/>
            <person name="Wheeler T.J."/>
            <person name="Dlutek M."/>
            <person name="Donaher N."/>
            <person name="Archibald J.M."/>
        </authorList>
    </citation>
    <scope>NUCLEOTIDE SEQUENCE [LARGE SCALE GENOMIC DNA]</scope>
    <source>
        <strain evidence="2 3">CCAP977/2A</strain>
    </source>
</reference>
<keyword evidence="1" id="KW-0812">Transmembrane</keyword>
<evidence type="ECO:0000256" key="1">
    <source>
        <dbReference type="SAM" id="Phobius"/>
    </source>
</evidence>
<organism evidence="2 3">
    <name type="scientific">Cryptomonas paramaecium</name>
    <dbReference type="NCBI Taxonomy" id="2898"/>
    <lineage>
        <taxon>Eukaryota</taxon>
        <taxon>Cryptophyceae</taxon>
        <taxon>Cryptomonadales</taxon>
        <taxon>Cryptomonadaceae</taxon>
        <taxon>Cryptomonas</taxon>
    </lineage>
</organism>
<dbReference type="RefSeq" id="XP_003239897.1">
    <property type="nucleotide sequence ID" value="XM_003239849.1"/>
</dbReference>
<feature type="transmembrane region" description="Helical" evidence="1">
    <location>
        <begin position="122"/>
        <end position="139"/>
    </location>
</feature>
<feature type="transmembrane region" description="Helical" evidence="1">
    <location>
        <begin position="67"/>
        <end position="92"/>
    </location>
</feature>
<evidence type="ECO:0000313" key="2">
    <source>
        <dbReference type="EMBL" id="AEA38999.1"/>
    </source>
</evidence>
<dbReference type="AlphaFoldDB" id="F2HI75"/>
<dbReference type="Pfam" id="PF03311">
    <property type="entry name" value="Cornichon"/>
    <property type="match status" value="1"/>
</dbReference>
<sequence>MFNEQRTFIPNYFLTFLIGLILVVLVFILTYTYKLIKSLDTDIVNPNEIYEKINNVKIFECVSQLTLFFILIIRGWWLSGFLSFPFVFLLILSQYQANENRVNSNKIFTILFFEIKAVKIKISLLMVIFVYNILAWLTWTPPDYVPRGNGWNTVKYIQISN</sequence>
<gene>
    <name evidence="2" type="ORF">CPARA_3gp341</name>
</gene>
<evidence type="ECO:0000313" key="3">
    <source>
        <dbReference type="Proteomes" id="UP000243423"/>
    </source>
</evidence>
<feature type="transmembrane region" description="Helical" evidence="1">
    <location>
        <begin position="12"/>
        <end position="33"/>
    </location>
</feature>
<keyword evidence="1" id="KW-1133">Transmembrane helix</keyword>